<dbReference type="InterPro" id="IPR005901">
    <property type="entry name" value="GLPGLI"/>
</dbReference>
<proteinExistence type="predicted"/>
<dbReference type="Pfam" id="PF22252">
    <property type="entry name" value="PNGase_F-II_N"/>
    <property type="match status" value="1"/>
</dbReference>
<evidence type="ECO:0000313" key="2">
    <source>
        <dbReference type="EMBL" id="MBB3839020.1"/>
    </source>
</evidence>
<feature type="signal peptide" evidence="1">
    <location>
        <begin position="1"/>
        <end position="20"/>
    </location>
</feature>
<dbReference type="Proteomes" id="UP000541352">
    <property type="component" value="Unassembled WGS sequence"/>
</dbReference>
<reference evidence="2 3" key="1">
    <citation type="submission" date="2020-08" db="EMBL/GenBank/DDBJ databases">
        <title>Genomic Encyclopedia of Type Strains, Phase IV (KMG-IV): sequencing the most valuable type-strain genomes for metagenomic binning, comparative biology and taxonomic classification.</title>
        <authorList>
            <person name="Goeker M."/>
        </authorList>
    </citation>
    <scope>NUCLEOTIDE SEQUENCE [LARGE SCALE GENOMIC DNA]</scope>
    <source>
        <strain evidence="2 3">DSM 17976</strain>
    </source>
</reference>
<protein>
    <submittedName>
        <fullName evidence="2">GLPGLI family protein</fullName>
    </submittedName>
</protein>
<sequence length="246" mass="27679">MKKQLLVFLLAVSPFVTVVAQQNEGMVSYDQKINMHKRLQDESMKAMIPEFRTNKMQLSFKGSESLYKAAEQQANEESESTDGNGATVRMVVRVPQNETYRNYDLQKNIEIRELAGQKFLVEDTLKRMPWKLTGETKKIQNYDCMKATMVNKTNNQPIVAWFTEAIPVPSGPASFGGLPGLILEVDVNDGDMVYLTTKIDFKSLTGNDLKAPSGGKKITNAEFTKKRDEYMKEMGASGGGFRIIRN</sequence>
<dbReference type="NCBIfam" id="TIGR01200">
    <property type="entry name" value="GLPGLI"/>
    <property type="match status" value="1"/>
</dbReference>
<organism evidence="2 3">
    <name type="scientific">Runella defluvii</name>
    <dbReference type="NCBI Taxonomy" id="370973"/>
    <lineage>
        <taxon>Bacteria</taxon>
        <taxon>Pseudomonadati</taxon>
        <taxon>Bacteroidota</taxon>
        <taxon>Cytophagia</taxon>
        <taxon>Cytophagales</taxon>
        <taxon>Spirosomataceae</taxon>
        <taxon>Runella</taxon>
    </lineage>
</organism>
<dbReference type="EMBL" id="JACIBY010000005">
    <property type="protein sequence ID" value="MBB3839020.1"/>
    <property type="molecule type" value="Genomic_DNA"/>
</dbReference>
<name>A0A7W5ZLT4_9BACT</name>
<comment type="caution">
    <text evidence="2">The sequence shown here is derived from an EMBL/GenBank/DDBJ whole genome shotgun (WGS) entry which is preliminary data.</text>
</comment>
<keyword evidence="1" id="KW-0732">Signal</keyword>
<accession>A0A7W5ZLT4</accession>
<feature type="chain" id="PRO_5030627354" evidence="1">
    <location>
        <begin position="21"/>
        <end position="246"/>
    </location>
</feature>
<gene>
    <name evidence="2" type="ORF">FHS57_003026</name>
</gene>
<dbReference type="RefSeq" id="WP_183974911.1">
    <property type="nucleotide sequence ID" value="NZ_JACIBY010000005.1"/>
</dbReference>
<keyword evidence="3" id="KW-1185">Reference proteome</keyword>
<evidence type="ECO:0000256" key="1">
    <source>
        <dbReference type="SAM" id="SignalP"/>
    </source>
</evidence>
<dbReference type="AlphaFoldDB" id="A0A7W5ZLT4"/>
<evidence type="ECO:0000313" key="3">
    <source>
        <dbReference type="Proteomes" id="UP000541352"/>
    </source>
</evidence>